<keyword evidence="1" id="KW-0479">Metal-binding</keyword>
<dbReference type="RefSeq" id="XP_070854892.1">
    <property type="nucleotide sequence ID" value="XM_070998791.1"/>
</dbReference>
<accession>A0ABM4TY60</accession>
<dbReference type="Gene3D" id="4.10.60.10">
    <property type="entry name" value="Zinc finger, CCHC-type"/>
    <property type="match status" value="1"/>
</dbReference>
<keyword evidence="1" id="KW-0862">Zinc</keyword>
<dbReference type="SMART" id="SM00343">
    <property type="entry name" value="ZnF_C2HC"/>
    <property type="match status" value="2"/>
</dbReference>
<feature type="compositionally biased region" description="Basic and acidic residues" evidence="2">
    <location>
        <begin position="556"/>
        <end position="565"/>
    </location>
</feature>
<evidence type="ECO:0000259" key="3">
    <source>
        <dbReference type="PROSITE" id="PS50158"/>
    </source>
</evidence>
<dbReference type="InterPro" id="IPR036691">
    <property type="entry name" value="Endo/exonu/phosph_ase_sf"/>
</dbReference>
<dbReference type="SUPFAM" id="SSF56219">
    <property type="entry name" value="DNase I-like"/>
    <property type="match status" value="1"/>
</dbReference>
<dbReference type="InterPro" id="IPR050951">
    <property type="entry name" value="Retrovirus_Pol_polyprotein"/>
</dbReference>
<proteinExistence type="predicted"/>
<dbReference type="SUPFAM" id="SSF57756">
    <property type="entry name" value="Retrovirus zinc finger-like domains"/>
    <property type="match status" value="1"/>
</dbReference>
<feature type="domain" description="CCHC-type" evidence="3">
    <location>
        <begin position="233"/>
        <end position="247"/>
    </location>
</feature>
<dbReference type="Proteomes" id="UP001652628">
    <property type="component" value="Chromosome 2"/>
</dbReference>
<feature type="region of interest" description="Disordered" evidence="2">
    <location>
        <begin position="530"/>
        <end position="566"/>
    </location>
</feature>
<dbReference type="Gene3D" id="3.30.70.270">
    <property type="match status" value="1"/>
</dbReference>
<dbReference type="Gene3D" id="3.60.10.10">
    <property type="entry name" value="Endonuclease/exonuclease/phosphatase"/>
    <property type="match status" value="1"/>
</dbReference>
<protein>
    <recommendedName>
        <fullName evidence="3">CCHC-type domain-containing protein</fullName>
    </recommendedName>
</protein>
<evidence type="ECO:0000256" key="1">
    <source>
        <dbReference type="PROSITE-ProRule" id="PRU00047"/>
    </source>
</evidence>
<sequence length="705" mass="79979">MAELKPFLFQAFDKALWRNEWETWLRSFTIYIESEEITSVYKKRNKLLHLGGPQLQAVVYNLPGALVAFDEEANNDIFTPLVDKLTEYFSPQRNSVFERHLFRTMVPVEGEGFTEFLTRLRRQVAKCSFGETKKEIEEICLKDKIIDVWAPVDLKRKLLENEFTLNDFVKMCHIEEQVNRQTETMGAAGQQSTIQRVSHQKTRNPDTLQECGRCGRKGHRESSPDCPARSATCRKCSKIGHFARKCKTKIRAGNHDADGPWAKRPRRTDTHIRLVNCESVHDGEKSANSDCFRVATKGNNDEIIPCKVGGRTMEMVIDSGSKHNLCSQADWQELIDDQATIFNMRTKSSNQFRSYASDQPLKILRVFEAPISVKRDPERLMEEMLAQCPNAINYIDDVIVFGNSLEEHDMALSAGIEADTGKIEVIQNFREPKNKEEVRSFLGLVTYVGKFIPDLADTTEPLRGLLKLNEKFIWGAAPTQLMYNRTIRDKIPGIEDISDQDVDSELTPTFDPTVYEVTSRDGDVVQVTGNGKSYTRNASHLKKVESSAAVQPEEGQSPKRTDESFPAKPIDAELTSQMPQGGLKLRLKKKKERLKKRLLLRLTEGGADLVLIQEPWQRRQHRSKPGAAKWFIRVLSAYGSYLAFEKENPPDALVRGLAEECEKLRNGLLIGCDANAHHTQWGCPNNNDRASLTPDEPTGTATKKF</sequence>
<evidence type="ECO:0000313" key="5">
    <source>
        <dbReference type="RefSeq" id="XP_070854892.1"/>
    </source>
</evidence>
<keyword evidence="4" id="KW-1185">Reference proteome</keyword>
<dbReference type="InterPro" id="IPR043502">
    <property type="entry name" value="DNA/RNA_pol_sf"/>
</dbReference>
<dbReference type="GeneID" id="139354537"/>
<dbReference type="InterPro" id="IPR001878">
    <property type="entry name" value="Znf_CCHC"/>
</dbReference>
<name>A0ABM4TY60_DROSZ</name>
<dbReference type="InterPro" id="IPR036875">
    <property type="entry name" value="Znf_CCHC_sf"/>
</dbReference>
<organism evidence="4 5">
    <name type="scientific">Drosophila suzukii</name>
    <name type="common">Spotted-wing drosophila fruit fly</name>
    <dbReference type="NCBI Taxonomy" id="28584"/>
    <lineage>
        <taxon>Eukaryota</taxon>
        <taxon>Metazoa</taxon>
        <taxon>Ecdysozoa</taxon>
        <taxon>Arthropoda</taxon>
        <taxon>Hexapoda</taxon>
        <taxon>Insecta</taxon>
        <taxon>Pterygota</taxon>
        <taxon>Neoptera</taxon>
        <taxon>Endopterygota</taxon>
        <taxon>Diptera</taxon>
        <taxon>Brachycera</taxon>
        <taxon>Muscomorpha</taxon>
        <taxon>Ephydroidea</taxon>
        <taxon>Drosophilidae</taxon>
        <taxon>Drosophila</taxon>
        <taxon>Sophophora</taxon>
    </lineage>
</organism>
<dbReference type="SUPFAM" id="SSF56672">
    <property type="entry name" value="DNA/RNA polymerases"/>
    <property type="match status" value="1"/>
</dbReference>
<gene>
    <name evidence="5" type="primary">LOC139354537</name>
</gene>
<keyword evidence="1" id="KW-0863">Zinc-finger</keyword>
<feature type="region of interest" description="Disordered" evidence="2">
    <location>
        <begin position="686"/>
        <end position="705"/>
    </location>
</feature>
<evidence type="ECO:0000256" key="2">
    <source>
        <dbReference type="SAM" id="MobiDB-lite"/>
    </source>
</evidence>
<dbReference type="PROSITE" id="PS50158">
    <property type="entry name" value="ZF_CCHC"/>
    <property type="match status" value="1"/>
</dbReference>
<dbReference type="InterPro" id="IPR043128">
    <property type="entry name" value="Rev_trsase/Diguanyl_cyclase"/>
</dbReference>
<reference evidence="5" key="1">
    <citation type="submission" date="2025-08" db="UniProtKB">
        <authorList>
            <consortium name="RefSeq"/>
        </authorList>
    </citation>
    <scope>IDENTIFICATION</scope>
</reference>
<dbReference type="PANTHER" id="PTHR37984:SF9">
    <property type="entry name" value="INTEGRASE CATALYTIC DOMAIN-CONTAINING PROTEIN"/>
    <property type="match status" value="1"/>
</dbReference>
<evidence type="ECO:0000313" key="4">
    <source>
        <dbReference type="Proteomes" id="UP001652628"/>
    </source>
</evidence>
<dbReference type="PANTHER" id="PTHR37984">
    <property type="entry name" value="PROTEIN CBG26694"/>
    <property type="match status" value="1"/>
</dbReference>